<reference evidence="4 5" key="1">
    <citation type="submission" date="2019-06" db="EMBL/GenBank/DDBJ databases">
        <title>Sequencing the genomes of 1000 actinobacteria strains.</title>
        <authorList>
            <person name="Klenk H.-P."/>
        </authorList>
    </citation>
    <scope>NUCLEOTIDE SEQUENCE [LARGE SCALE GENOMIC DNA]</scope>
    <source>
        <strain evidence="4 5">DSM 20169</strain>
    </source>
</reference>
<dbReference type="Proteomes" id="UP000317209">
    <property type="component" value="Unassembled WGS sequence"/>
</dbReference>
<dbReference type="AlphaFoldDB" id="A0A543BP38"/>
<dbReference type="SUPFAM" id="SSF53067">
    <property type="entry name" value="Actin-like ATPase domain"/>
    <property type="match status" value="1"/>
</dbReference>
<feature type="compositionally biased region" description="Basic and acidic residues" evidence="2">
    <location>
        <begin position="1"/>
        <end position="11"/>
    </location>
</feature>
<dbReference type="OrthoDB" id="3523179at2"/>
<accession>A0A543BP38</accession>
<dbReference type="InterPro" id="IPR000835">
    <property type="entry name" value="HTH_MarR-typ"/>
</dbReference>
<name>A0A543BP38_9MICO</name>
<comment type="similarity">
    <text evidence="1">Belongs to the ROK (NagC/XylR) family.</text>
</comment>
<comment type="caution">
    <text evidence="4">The sequence shown here is derived from an EMBL/GenBank/DDBJ whole genome shotgun (WGS) entry which is preliminary data.</text>
</comment>
<dbReference type="Pfam" id="PF00480">
    <property type="entry name" value="ROK"/>
    <property type="match status" value="1"/>
</dbReference>
<dbReference type="InterPro" id="IPR043129">
    <property type="entry name" value="ATPase_NBD"/>
</dbReference>
<dbReference type="RefSeq" id="WP_141872442.1">
    <property type="nucleotide sequence ID" value="NZ_VFOX01000001.1"/>
</dbReference>
<dbReference type="PANTHER" id="PTHR18964:SF149">
    <property type="entry name" value="BIFUNCTIONAL UDP-N-ACETYLGLUCOSAMINE 2-EPIMERASE_N-ACETYLMANNOSAMINE KINASE"/>
    <property type="match status" value="1"/>
</dbReference>
<protein>
    <submittedName>
        <fullName evidence="4">Putative NBD/HSP70 family sugar kinase</fullName>
    </submittedName>
</protein>
<evidence type="ECO:0000256" key="1">
    <source>
        <dbReference type="ARBA" id="ARBA00006479"/>
    </source>
</evidence>
<dbReference type="GO" id="GO:0003700">
    <property type="term" value="F:DNA-binding transcription factor activity"/>
    <property type="evidence" value="ECO:0007669"/>
    <property type="project" value="InterPro"/>
</dbReference>
<evidence type="ECO:0000313" key="5">
    <source>
        <dbReference type="Proteomes" id="UP000317209"/>
    </source>
</evidence>
<keyword evidence="4" id="KW-0418">Kinase</keyword>
<proteinExistence type="inferred from homology"/>
<dbReference type="Pfam" id="PF01047">
    <property type="entry name" value="MarR"/>
    <property type="match status" value="1"/>
</dbReference>
<keyword evidence="4" id="KW-0808">Transferase</keyword>
<evidence type="ECO:0000259" key="3">
    <source>
        <dbReference type="Pfam" id="PF01047"/>
    </source>
</evidence>
<sequence length="389" mass="40184">MTRPSEGRVRSQIDPGTSSWLRTRNDREALRLIVEHGPLTRTRLGELSGMSKPTATQMLARLERADLVVPVGEVAGSRGPSAVSWGVRTDRVAGVAVNMLDDSIQAVLVDASGAEHPIVELPVRGMDRSPEADIGRAIDAACGAAGADRSTIEAVTVGVQAAVSSAEDALSLTDSLPGWPSSGARARIERELGVSATLENDVNLATMAERAIGVAQQASSFAFLWVGVGLGVGVDLDGSIHRGARGSAGEVGYLTVAAGTGAPGAVTTDLLGSQVVLDLLGSRSDGARRSLADLAADDVVMNMLADRIALTLEPVLAVLDPAVIVLGGPTCLAAGARLAELVAARAERDERPAPDVLVSGTGESAVLVGARRLLVEQIRARLEERIPTD</sequence>
<dbReference type="GO" id="GO:0016301">
    <property type="term" value="F:kinase activity"/>
    <property type="evidence" value="ECO:0007669"/>
    <property type="project" value="UniProtKB-KW"/>
</dbReference>
<dbReference type="EMBL" id="VFOX01000001">
    <property type="protein sequence ID" value="TQL86601.1"/>
    <property type="molecule type" value="Genomic_DNA"/>
</dbReference>
<evidence type="ECO:0000313" key="4">
    <source>
        <dbReference type="EMBL" id="TQL86601.1"/>
    </source>
</evidence>
<dbReference type="Gene3D" id="3.30.420.40">
    <property type="match status" value="2"/>
</dbReference>
<feature type="region of interest" description="Disordered" evidence="2">
    <location>
        <begin position="1"/>
        <end position="20"/>
    </location>
</feature>
<dbReference type="InterPro" id="IPR036388">
    <property type="entry name" value="WH-like_DNA-bd_sf"/>
</dbReference>
<dbReference type="SUPFAM" id="SSF46785">
    <property type="entry name" value="Winged helix' DNA-binding domain"/>
    <property type="match status" value="1"/>
</dbReference>
<dbReference type="InterPro" id="IPR036390">
    <property type="entry name" value="WH_DNA-bd_sf"/>
</dbReference>
<gene>
    <name evidence="4" type="ORF">FB560_2263</name>
</gene>
<dbReference type="InterPro" id="IPR000600">
    <property type="entry name" value="ROK"/>
</dbReference>
<evidence type="ECO:0000256" key="2">
    <source>
        <dbReference type="SAM" id="MobiDB-lite"/>
    </source>
</evidence>
<dbReference type="Gene3D" id="1.10.10.10">
    <property type="entry name" value="Winged helix-like DNA-binding domain superfamily/Winged helix DNA-binding domain"/>
    <property type="match status" value="1"/>
</dbReference>
<organism evidence="4 5">
    <name type="scientific">Microbacterium saperdae</name>
    <dbReference type="NCBI Taxonomy" id="69368"/>
    <lineage>
        <taxon>Bacteria</taxon>
        <taxon>Bacillati</taxon>
        <taxon>Actinomycetota</taxon>
        <taxon>Actinomycetes</taxon>
        <taxon>Micrococcales</taxon>
        <taxon>Microbacteriaceae</taxon>
        <taxon>Microbacterium</taxon>
    </lineage>
</organism>
<dbReference type="CDD" id="cd23763">
    <property type="entry name" value="ASKHA_ATPase_ROK"/>
    <property type="match status" value="1"/>
</dbReference>
<feature type="domain" description="HTH marR-type" evidence="3">
    <location>
        <begin position="28"/>
        <end position="68"/>
    </location>
</feature>
<dbReference type="PANTHER" id="PTHR18964">
    <property type="entry name" value="ROK (REPRESSOR, ORF, KINASE) FAMILY"/>
    <property type="match status" value="1"/>
</dbReference>
<keyword evidence="5" id="KW-1185">Reference proteome</keyword>